<proteinExistence type="predicted"/>
<evidence type="ECO:0000313" key="2">
    <source>
        <dbReference type="Proteomes" id="UP001219568"/>
    </source>
</evidence>
<comment type="caution">
    <text evidence="1">The sequence shown here is derived from an EMBL/GenBank/DDBJ whole genome shotgun (WGS) entry which is preliminary data.</text>
</comment>
<gene>
    <name evidence="1" type="ORF">N7460_011901</name>
</gene>
<dbReference type="EMBL" id="JAQJZL010000015">
    <property type="protein sequence ID" value="KAJ6027084.1"/>
    <property type="molecule type" value="Genomic_DNA"/>
</dbReference>
<dbReference type="Gene3D" id="3.30.70.100">
    <property type="match status" value="1"/>
</dbReference>
<dbReference type="SUPFAM" id="SSF54909">
    <property type="entry name" value="Dimeric alpha+beta barrel"/>
    <property type="match status" value="1"/>
</dbReference>
<dbReference type="InterPro" id="IPR011008">
    <property type="entry name" value="Dimeric_a/b-barrel"/>
</dbReference>
<dbReference type="Proteomes" id="UP001219568">
    <property type="component" value="Unassembled WGS sequence"/>
</dbReference>
<keyword evidence="2" id="KW-1185">Reference proteome</keyword>
<name>A0AAD6I1A9_PENCN</name>
<evidence type="ECO:0000313" key="1">
    <source>
        <dbReference type="EMBL" id="KAJ6027084.1"/>
    </source>
</evidence>
<reference evidence="1" key="1">
    <citation type="journal article" date="2023" name="IMA Fungus">
        <title>Comparative genomic study of the Penicillium genus elucidates a diverse pangenome and 15 lateral gene transfer events.</title>
        <authorList>
            <person name="Petersen C."/>
            <person name="Sorensen T."/>
            <person name="Nielsen M.R."/>
            <person name="Sondergaard T.E."/>
            <person name="Sorensen J.L."/>
            <person name="Fitzpatrick D.A."/>
            <person name="Frisvad J.C."/>
            <person name="Nielsen K.L."/>
        </authorList>
    </citation>
    <scope>NUCLEOTIDE SEQUENCE</scope>
    <source>
        <strain evidence="1">IBT 15450</strain>
    </source>
</reference>
<dbReference type="AlphaFoldDB" id="A0AAD6I1A9"/>
<sequence length="85" mass="9927">MATPNRNIRVTMFAYKNDAMSEEQFDEHWSAIHAPIVARPYYKKTVAPDEAKFFDWAKTRVAFGWEETYVENGQSLVLNERVAKL</sequence>
<organism evidence="1 2">
    <name type="scientific">Penicillium canescens</name>
    <dbReference type="NCBI Taxonomy" id="5083"/>
    <lineage>
        <taxon>Eukaryota</taxon>
        <taxon>Fungi</taxon>
        <taxon>Dikarya</taxon>
        <taxon>Ascomycota</taxon>
        <taxon>Pezizomycotina</taxon>
        <taxon>Eurotiomycetes</taxon>
        <taxon>Eurotiomycetidae</taxon>
        <taxon>Eurotiales</taxon>
        <taxon>Aspergillaceae</taxon>
        <taxon>Penicillium</taxon>
    </lineage>
</organism>
<evidence type="ECO:0008006" key="3">
    <source>
        <dbReference type="Google" id="ProtNLM"/>
    </source>
</evidence>
<accession>A0AAD6I1A9</accession>
<protein>
    <recommendedName>
        <fullName evidence="3">EthD domain-containing protein</fullName>
    </recommendedName>
</protein>
<reference evidence="1" key="2">
    <citation type="submission" date="2023-01" db="EMBL/GenBank/DDBJ databases">
        <authorList>
            <person name="Petersen C."/>
        </authorList>
    </citation>
    <scope>NUCLEOTIDE SEQUENCE</scope>
    <source>
        <strain evidence="1">IBT 15450</strain>
    </source>
</reference>